<keyword evidence="4" id="KW-0472">Membrane</keyword>
<keyword evidence="4" id="KW-1133">Transmembrane helix</keyword>
<keyword evidence="7" id="KW-1185">Reference proteome</keyword>
<evidence type="ECO:0000256" key="1">
    <source>
        <dbReference type="ARBA" id="ARBA00022690"/>
    </source>
</evidence>
<dbReference type="Pfam" id="PF00014">
    <property type="entry name" value="Kunitz_BPTI"/>
    <property type="match status" value="1"/>
</dbReference>
<keyword evidence="4" id="KW-0812">Transmembrane</keyword>
<dbReference type="EMBL" id="JWIN03000012">
    <property type="protein sequence ID" value="KAB1269601.1"/>
    <property type="molecule type" value="Genomic_DNA"/>
</dbReference>
<name>A0A5N4DEN0_CAMDR</name>
<organism evidence="6 7">
    <name type="scientific">Camelus dromedarius</name>
    <name type="common">Dromedary</name>
    <name type="synonym">Arabian camel</name>
    <dbReference type="NCBI Taxonomy" id="9838"/>
    <lineage>
        <taxon>Eukaryota</taxon>
        <taxon>Metazoa</taxon>
        <taxon>Chordata</taxon>
        <taxon>Craniata</taxon>
        <taxon>Vertebrata</taxon>
        <taxon>Euteleostomi</taxon>
        <taxon>Mammalia</taxon>
        <taxon>Eutheria</taxon>
        <taxon>Laurasiatheria</taxon>
        <taxon>Artiodactyla</taxon>
        <taxon>Tylopoda</taxon>
        <taxon>Camelidae</taxon>
        <taxon>Camelus</taxon>
    </lineage>
</organism>
<evidence type="ECO:0000256" key="2">
    <source>
        <dbReference type="ARBA" id="ARBA00022900"/>
    </source>
</evidence>
<dbReference type="InterPro" id="IPR020901">
    <property type="entry name" value="Prtase_inh_Kunz-CS"/>
</dbReference>
<evidence type="ECO:0000313" key="6">
    <source>
        <dbReference type="EMBL" id="KAB1269601.1"/>
    </source>
</evidence>
<accession>A0A5N4DEN0</accession>
<feature type="transmembrane region" description="Helical" evidence="4">
    <location>
        <begin position="94"/>
        <end position="119"/>
    </location>
</feature>
<feature type="domain" description="BPTI/Kunitz inhibitor" evidence="5">
    <location>
        <begin position="56"/>
        <end position="79"/>
    </location>
</feature>
<evidence type="ECO:0000256" key="3">
    <source>
        <dbReference type="ARBA" id="ARBA00023157"/>
    </source>
</evidence>
<comment type="caution">
    <text evidence="6">The sequence shown here is derived from an EMBL/GenBank/DDBJ whole genome shotgun (WGS) entry which is preliminary data.</text>
</comment>
<dbReference type="Gene3D" id="4.10.410.10">
    <property type="entry name" value="Pancreatic trypsin inhibitor Kunitz domain"/>
    <property type="match status" value="1"/>
</dbReference>
<dbReference type="AlphaFoldDB" id="A0A5N4DEN0"/>
<dbReference type="PANTHER" id="PTHR47247">
    <property type="entry name" value="KUNITZ-TYPE PROTEASE INHIBITOR 2"/>
    <property type="match status" value="1"/>
</dbReference>
<evidence type="ECO:0000259" key="5">
    <source>
        <dbReference type="Pfam" id="PF00014"/>
    </source>
</evidence>
<dbReference type="InterPro" id="IPR036880">
    <property type="entry name" value="Kunitz_BPTI_sf"/>
</dbReference>
<protein>
    <submittedName>
        <fullName evidence="6">Kunitz-type protease inhibitor 2</fullName>
    </submittedName>
</protein>
<dbReference type="InterPro" id="IPR002223">
    <property type="entry name" value="Kunitz_BPTI"/>
</dbReference>
<dbReference type="GO" id="GO:0004867">
    <property type="term" value="F:serine-type endopeptidase inhibitor activity"/>
    <property type="evidence" value="ECO:0007669"/>
    <property type="project" value="UniProtKB-KW"/>
</dbReference>
<keyword evidence="2" id="KW-0722">Serine protease inhibitor</keyword>
<dbReference type="Proteomes" id="UP000299084">
    <property type="component" value="Unassembled WGS sequence"/>
</dbReference>
<evidence type="ECO:0000313" key="7">
    <source>
        <dbReference type="Proteomes" id="UP000299084"/>
    </source>
</evidence>
<proteinExistence type="predicted"/>
<dbReference type="SUPFAM" id="SSF57362">
    <property type="entry name" value="BPTI-like"/>
    <property type="match status" value="1"/>
</dbReference>
<keyword evidence="1" id="KW-0646">Protease inhibitor</keyword>
<dbReference type="PANTHER" id="PTHR47247:SF1">
    <property type="entry name" value="KUNITZ-TYPE PROTEASE INHIBITOR 2"/>
    <property type="match status" value="1"/>
</dbReference>
<evidence type="ECO:0000256" key="4">
    <source>
        <dbReference type="SAM" id="Phobius"/>
    </source>
</evidence>
<keyword evidence="3" id="KW-1015">Disulfide bond</keyword>
<dbReference type="PROSITE" id="PS00280">
    <property type="entry name" value="BPTI_KUNITZ_1"/>
    <property type="match status" value="1"/>
</dbReference>
<reference evidence="6 7" key="1">
    <citation type="journal article" date="2019" name="Mol. Ecol. Resour.">
        <title>Improving Illumina assemblies with Hi-C and long reads: an example with the North African dromedary.</title>
        <authorList>
            <person name="Elbers J.P."/>
            <person name="Rogers M.F."/>
            <person name="Perelman P.L."/>
            <person name="Proskuryakova A.A."/>
            <person name="Serdyukova N.A."/>
            <person name="Johnson W.E."/>
            <person name="Horin P."/>
            <person name="Corander J."/>
            <person name="Murphy D."/>
            <person name="Burger P.A."/>
        </authorList>
    </citation>
    <scope>NUCLEOTIDE SEQUENCE [LARGE SCALE GENOMIC DNA]</scope>
    <source>
        <strain evidence="6">Drom800</strain>
        <tissue evidence="6">Blood</tissue>
    </source>
</reference>
<gene>
    <name evidence="6" type="ORF">Cadr_000016604</name>
</gene>
<sequence>MEQIPLSQVFLEIRMLVTSPVIFSTMKNTALPRRSLGLAAQPSHAGTLMPRGTLDNFNYGGCQCNKNSYPSKEECMQRCFGKELYPALPHGTKVMVVLAGLSVMVLILLGASIVCLIRVAHWHQECTLRTFWVSGDYKWQLAKNTYIL</sequence>